<gene>
    <name evidence="8" type="primary">LOC105429123</name>
</gene>
<dbReference type="OrthoDB" id="1684102at2759"/>
<proteinExistence type="predicted"/>
<dbReference type="PANTHER" id="PTHR22950:SF680">
    <property type="entry name" value="PROTON-COUPLED AMINO ACID TRANSPORTER 4-LIKE PROTEIN"/>
    <property type="match status" value="1"/>
</dbReference>
<accession>A0A6I9WGG1</accession>
<evidence type="ECO:0000256" key="5">
    <source>
        <dbReference type="SAM" id="Phobius"/>
    </source>
</evidence>
<dbReference type="PANTHER" id="PTHR22950">
    <property type="entry name" value="AMINO ACID TRANSPORTER"/>
    <property type="match status" value="1"/>
</dbReference>
<organism evidence="7 8">
    <name type="scientific">Pogonomyrmex barbatus</name>
    <name type="common">red harvester ant</name>
    <dbReference type="NCBI Taxonomy" id="144034"/>
    <lineage>
        <taxon>Eukaryota</taxon>
        <taxon>Metazoa</taxon>
        <taxon>Ecdysozoa</taxon>
        <taxon>Arthropoda</taxon>
        <taxon>Hexapoda</taxon>
        <taxon>Insecta</taxon>
        <taxon>Pterygota</taxon>
        <taxon>Neoptera</taxon>
        <taxon>Endopterygota</taxon>
        <taxon>Hymenoptera</taxon>
        <taxon>Apocrita</taxon>
        <taxon>Aculeata</taxon>
        <taxon>Formicoidea</taxon>
        <taxon>Formicidae</taxon>
        <taxon>Myrmicinae</taxon>
        <taxon>Pogonomyrmex</taxon>
    </lineage>
</organism>
<evidence type="ECO:0000256" key="2">
    <source>
        <dbReference type="ARBA" id="ARBA00022692"/>
    </source>
</evidence>
<evidence type="ECO:0000259" key="6">
    <source>
        <dbReference type="Pfam" id="PF01490"/>
    </source>
</evidence>
<dbReference type="GeneID" id="105429123"/>
<dbReference type="AlphaFoldDB" id="A0A6I9WGG1"/>
<dbReference type="GO" id="GO:0015179">
    <property type="term" value="F:L-amino acid transmembrane transporter activity"/>
    <property type="evidence" value="ECO:0007669"/>
    <property type="project" value="TreeGrafter"/>
</dbReference>
<name>A0A6I9WGG1_9HYME</name>
<evidence type="ECO:0000256" key="3">
    <source>
        <dbReference type="ARBA" id="ARBA00022989"/>
    </source>
</evidence>
<feature type="transmembrane region" description="Helical" evidence="5">
    <location>
        <begin position="110"/>
        <end position="127"/>
    </location>
</feature>
<dbReference type="RefSeq" id="XP_011640177.2">
    <property type="nucleotide sequence ID" value="XM_011641875.2"/>
</dbReference>
<feature type="transmembrane region" description="Helical" evidence="5">
    <location>
        <begin position="139"/>
        <end position="156"/>
    </location>
</feature>
<dbReference type="GO" id="GO:0005774">
    <property type="term" value="C:vacuolar membrane"/>
    <property type="evidence" value="ECO:0007669"/>
    <property type="project" value="TreeGrafter"/>
</dbReference>
<evidence type="ECO:0000313" key="8">
    <source>
        <dbReference type="RefSeq" id="XP_011640177.2"/>
    </source>
</evidence>
<dbReference type="KEGG" id="pbar:105429123"/>
<feature type="transmembrane region" description="Helical" evidence="5">
    <location>
        <begin position="74"/>
        <end position="95"/>
    </location>
</feature>
<feature type="transmembrane region" description="Helical" evidence="5">
    <location>
        <begin position="176"/>
        <end position="196"/>
    </location>
</feature>
<keyword evidence="7" id="KW-1185">Reference proteome</keyword>
<feature type="transmembrane region" description="Helical" evidence="5">
    <location>
        <begin position="252"/>
        <end position="278"/>
    </location>
</feature>
<feature type="domain" description="Amino acid transporter transmembrane" evidence="6">
    <location>
        <begin position="1"/>
        <end position="283"/>
    </location>
</feature>
<dbReference type="InterPro" id="IPR013057">
    <property type="entry name" value="AA_transpt_TM"/>
</dbReference>
<evidence type="ECO:0000313" key="7">
    <source>
        <dbReference type="Proteomes" id="UP000504615"/>
    </source>
</evidence>
<evidence type="ECO:0000256" key="1">
    <source>
        <dbReference type="ARBA" id="ARBA00004141"/>
    </source>
</evidence>
<sequence>MPMAFHHAGYVVGLFATVIIGLLCIYCMRILVRSEYELCKRKRVPSMTYPATAEAALLEGPVCLRRFSRFSIHIINVFLLIYQMGTCCVYIVFISENLHSGLQTFFDIKVDIYMTILLVPLILINYIRNLKYLTPCSTLANIIMFAGFAIILYFIFEEPLSFTNREPYGDVTNFPLFFGTVLFALEAIGVIMPLENEMKTPKFFMKPCGVLNISMGLIVAMYAALGFFGYIRYGSEIKGSITLNVPGDKLGIAVKILLAIAIFFTYPIQCYVAIDIIWNEYISHTLRSIVLS</sequence>
<comment type="subcellular location">
    <subcellularLocation>
        <location evidence="1">Membrane</location>
        <topology evidence="1">Multi-pass membrane protein</topology>
    </subcellularLocation>
</comment>
<dbReference type="Pfam" id="PF01490">
    <property type="entry name" value="Aa_trans"/>
    <property type="match status" value="1"/>
</dbReference>
<keyword evidence="3 5" id="KW-1133">Transmembrane helix</keyword>
<evidence type="ECO:0000256" key="4">
    <source>
        <dbReference type="ARBA" id="ARBA00023136"/>
    </source>
</evidence>
<reference evidence="8" key="1">
    <citation type="submission" date="2025-08" db="UniProtKB">
        <authorList>
            <consortium name="RefSeq"/>
        </authorList>
    </citation>
    <scope>IDENTIFICATION</scope>
</reference>
<feature type="transmembrane region" description="Helical" evidence="5">
    <location>
        <begin position="12"/>
        <end position="32"/>
    </location>
</feature>
<keyword evidence="4 5" id="KW-0472">Membrane</keyword>
<protein>
    <submittedName>
        <fullName evidence="8">LOW QUALITY PROTEIN: proton-coupled amino acid transporter-like protein CG1139</fullName>
    </submittedName>
</protein>
<keyword evidence="2 5" id="KW-0812">Transmembrane</keyword>
<feature type="transmembrane region" description="Helical" evidence="5">
    <location>
        <begin position="208"/>
        <end position="232"/>
    </location>
</feature>
<dbReference type="Proteomes" id="UP000504615">
    <property type="component" value="Unplaced"/>
</dbReference>